<sequence length="412" mass="45929">MLGKRTSYPTTTMGKTSRKKKQQHVSREDANAAAGQIVRIGEKEKCSNCKNWVKFGFTLRLGNPPHRAQCGPNAKCDGGCGINLCHNCVHEEECSTTWFLCSHNKTGTSAGARNECVSKIPVKFCTDCTDVESKARKLWHESDDDKGISDMEHQKNHALIYCGGFDRGSCMAAGSVRKTVKECRECALSGERMMRICYCCGKIRCVSCIGFARDQGGDMMGETKSGWNILAEMGLDDDNAMGDMMKAQFINDFIKRCGDCGRDVCMECTSEETLASNMSKARLFDCKESGCRCVSCMTKERMTSKIEDDTSFKCDECRQAKLKCHNPGCNNRYKFVCTRCGKANYCSRECQVGAWSSHKPDCHKKKSSSKQKEEKKKATSTRKDKAGAKLNRNEAKEMIDDLKNAHASYGRD</sequence>
<accession>A0AAD8Y224</accession>
<protein>
    <recommendedName>
        <fullName evidence="6">MYND-type domain-containing protein</fullName>
    </recommendedName>
</protein>
<dbReference type="PROSITE" id="PS01360">
    <property type="entry name" value="ZF_MYND_1"/>
    <property type="match status" value="1"/>
</dbReference>
<feature type="region of interest" description="Disordered" evidence="5">
    <location>
        <begin position="356"/>
        <end position="412"/>
    </location>
</feature>
<evidence type="ECO:0000259" key="6">
    <source>
        <dbReference type="PROSITE" id="PS50865"/>
    </source>
</evidence>
<feature type="region of interest" description="Disordered" evidence="5">
    <location>
        <begin position="1"/>
        <end position="32"/>
    </location>
</feature>
<gene>
    <name evidence="7" type="ORF">QTG54_011392</name>
</gene>
<evidence type="ECO:0000313" key="7">
    <source>
        <dbReference type="EMBL" id="KAK1738098.1"/>
    </source>
</evidence>
<feature type="compositionally biased region" description="Basic and acidic residues" evidence="5">
    <location>
        <begin position="370"/>
        <end position="412"/>
    </location>
</feature>
<dbReference type="AlphaFoldDB" id="A0AAD8Y224"/>
<dbReference type="SUPFAM" id="SSF144232">
    <property type="entry name" value="HIT/MYND zinc finger-like"/>
    <property type="match status" value="1"/>
</dbReference>
<feature type="domain" description="MYND-type" evidence="6">
    <location>
        <begin position="314"/>
        <end position="362"/>
    </location>
</feature>
<dbReference type="Gene3D" id="6.10.140.2220">
    <property type="match status" value="1"/>
</dbReference>
<comment type="caution">
    <text evidence="7">The sequence shown here is derived from an EMBL/GenBank/DDBJ whole genome shotgun (WGS) entry which is preliminary data.</text>
</comment>
<dbReference type="PROSITE" id="PS50865">
    <property type="entry name" value="ZF_MYND_2"/>
    <property type="match status" value="1"/>
</dbReference>
<evidence type="ECO:0000256" key="2">
    <source>
        <dbReference type="ARBA" id="ARBA00022771"/>
    </source>
</evidence>
<keyword evidence="2 4" id="KW-0863">Zinc-finger</keyword>
<keyword evidence="3" id="KW-0862">Zinc</keyword>
<keyword evidence="8" id="KW-1185">Reference proteome</keyword>
<reference evidence="7" key="1">
    <citation type="submission" date="2023-06" db="EMBL/GenBank/DDBJ databases">
        <title>Survivors Of The Sea: Transcriptome response of Skeletonema marinoi to long-term dormancy.</title>
        <authorList>
            <person name="Pinder M.I.M."/>
            <person name="Kourtchenko O."/>
            <person name="Robertson E.K."/>
            <person name="Larsson T."/>
            <person name="Maumus F."/>
            <person name="Osuna-Cruz C.M."/>
            <person name="Vancaester E."/>
            <person name="Stenow R."/>
            <person name="Vandepoele K."/>
            <person name="Ploug H."/>
            <person name="Bruchert V."/>
            <person name="Godhe A."/>
            <person name="Topel M."/>
        </authorList>
    </citation>
    <scope>NUCLEOTIDE SEQUENCE</scope>
    <source>
        <strain evidence="7">R05AC</strain>
    </source>
</reference>
<dbReference type="Pfam" id="PF01753">
    <property type="entry name" value="zf-MYND"/>
    <property type="match status" value="1"/>
</dbReference>
<evidence type="ECO:0000313" key="8">
    <source>
        <dbReference type="Proteomes" id="UP001224775"/>
    </source>
</evidence>
<evidence type="ECO:0000256" key="1">
    <source>
        <dbReference type="ARBA" id="ARBA00022723"/>
    </source>
</evidence>
<dbReference type="InterPro" id="IPR002893">
    <property type="entry name" value="Znf_MYND"/>
</dbReference>
<organism evidence="7 8">
    <name type="scientific">Skeletonema marinoi</name>
    <dbReference type="NCBI Taxonomy" id="267567"/>
    <lineage>
        <taxon>Eukaryota</taxon>
        <taxon>Sar</taxon>
        <taxon>Stramenopiles</taxon>
        <taxon>Ochrophyta</taxon>
        <taxon>Bacillariophyta</taxon>
        <taxon>Coscinodiscophyceae</taxon>
        <taxon>Thalassiosirophycidae</taxon>
        <taxon>Thalassiosirales</taxon>
        <taxon>Skeletonemataceae</taxon>
        <taxon>Skeletonema</taxon>
        <taxon>Skeletonema marinoi-dohrnii complex</taxon>
    </lineage>
</organism>
<name>A0AAD8Y224_9STRA</name>
<evidence type="ECO:0000256" key="4">
    <source>
        <dbReference type="PROSITE-ProRule" id="PRU00134"/>
    </source>
</evidence>
<dbReference type="GO" id="GO:0008270">
    <property type="term" value="F:zinc ion binding"/>
    <property type="evidence" value="ECO:0007669"/>
    <property type="project" value="UniProtKB-KW"/>
</dbReference>
<proteinExistence type="predicted"/>
<dbReference type="Proteomes" id="UP001224775">
    <property type="component" value="Unassembled WGS sequence"/>
</dbReference>
<evidence type="ECO:0000256" key="5">
    <source>
        <dbReference type="SAM" id="MobiDB-lite"/>
    </source>
</evidence>
<evidence type="ECO:0000256" key="3">
    <source>
        <dbReference type="ARBA" id="ARBA00022833"/>
    </source>
</evidence>
<dbReference type="EMBL" id="JATAAI010000022">
    <property type="protein sequence ID" value="KAK1738098.1"/>
    <property type="molecule type" value="Genomic_DNA"/>
</dbReference>
<keyword evidence="1" id="KW-0479">Metal-binding</keyword>